<dbReference type="GO" id="GO:0051539">
    <property type="term" value="F:4 iron, 4 sulfur cluster binding"/>
    <property type="evidence" value="ECO:0007669"/>
    <property type="project" value="UniProtKB-KW"/>
</dbReference>
<dbReference type="GO" id="GO:0016818">
    <property type="term" value="F:hydrolase activity, acting on acid anhydrides, in phosphorus-containing anhydrides"/>
    <property type="evidence" value="ECO:0007669"/>
    <property type="project" value="InterPro"/>
</dbReference>
<dbReference type="InterPro" id="IPR045028">
    <property type="entry name" value="DinG/Rad3-like"/>
</dbReference>
<keyword evidence="8" id="KW-0347">Helicase</keyword>
<keyword evidence="11" id="KW-0411">Iron-sulfur</keyword>
<dbReference type="GO" id="GO:0045910">
    <property type="term" value="P:negative regulation of DNA recombination"/>
    <property type="evidence" value="ECO:0007669"/>
    <property type="project" value="TreeGrafter"/>
</dbReference>
<dbReference type="GO" id="GO:0003678">
    <property type="term" value="F:DNA helicase activity"/>
    <property type="evidence" value="ECO:0007669"/>
    <property type="project" value="InterPro"/>
</dbReference>
<evidence type="ECO:0000256" key="16">
    <source>
        <dbReference type="ARBA" id="ARBA00049360"/>
    </source>
</evidence>
<dbReference type="Proteomes" id="UP000708148">
    <property type="component" value="Unassembled WGS sequence"/>
</dbReference>
<evidence type="ECO:0000256" key="11">
    <source>
        <dbReference type="ARBA" id="ARBA00023014"/>
    </source>
</evidence>
<dbReference type="NCBIfam" id="TIGR00604">
    <property type="entry name" value="rad3"/>
    <property type="match status" value="1"/>
</dbReference>
<accession>A0A8S1ILI6</accession>
<dbReference type="SMART" id="SM00491">
    <property type="entry name" value="HELICc2"/>
    <property type="match status" value="1"/>
</dbReference>
<dbReference type="SUPFAM" id="SSF52540">
    <property type="entry name" value="P-loop containing nucleoside triphosphate hydrolases"/>
    <property type="match status" value="1"/>
</dbReference>
<keyword evidence="4" id="KW-0479">Metal-binding</keyword>
<evidence type="ECO:0000256" key="6">
    <source>
        <dbReference type="ARBA" id="ARBA00022763"/>
    </source>
</evidence>
<dbReference type="SUPFAM" id="SSF47762">
    <property type="entry name" value="PAH2 domain"/>
    <property type="match status" value="1"/>
</dbReference>
<protein>
    <recommendedName>
        <fullName evidence="17">Regulator of telomere elongation helicase 1 homolog</fullName>
    </recommendedName>
</protein>
<dbReference type="PROSITE" id="PS51477">
    <property type="entry name" value="PAH"/>
    <property type="match status" value="1"/>
</dbReference>
<dbReference type="PROSITE" id="PS51193">
    <property type="entry name" value="HELICASE_ATP_BIND_2"/>
    <property type="match status" value="1"/>
</dbReference>
<evidence type="ECO:0000313" key="21">
    <source>
        <dbReference type="Proteomes" id="UP000708148"/>
    </source>
</evidence>
<dbReference type="InterPro" id="IPR014013">
    <property type="entry name" value="Helic_SF1/SF2_ATP-bd_DinG/Rad3"/>
</dbReference>
<dbReference type="PANTHER" id="PTHR11472">
    <property type="entry name" value="DNA REPAIR DEAD HELICASE RAD3/XP-D SUBFAMILY MEMBER"/>
    <property type="match status" value="1"/>
</dbReference>
<dbReference type="GO" id="GO:0010569">
    <property type="term" value="P:regulation of double-strand break repair via homologous recombination"/>
    <property type="evidence" value="ECO:0007669"/>
    <property type="project" value="TreeGrafter"/>
</dbReference>
<dbReference type="PANTHER" id="PTHR11472:SF34">
    <property type="entry name" value="REGULATOR OF TELOMERE ELONGATION HELICASE 1"/>
    <property type="match status" value="1"/>
</dbReference>
<sequence>MPEYLVRGVPVQFPYDAYEQQVLYMGKVVQALEERRTALLESPTGTGKTLCLLCATLAWTERYTAKNAAYSSQRIGYSEKAKAAAKAVGLGDPTALAYNARPLIIYASRTHSQLAQVMKELKKTDYRVKSAVLGSRSQQCIHPEVSKYTGNAINLACRRLVRQRRCSWKMKTEPGGMVHLPEEIVDIEDLNRFGHKERVCPYYLSRMMAENANIVFVPYQYLIDERKRESLGLSWEGSIIIFDEAHNLEQVCAGSASFDLTVGQVTSCMEEVARCIERASSGSASQPQSLMVKQEGESSIGFLKQLESLLSVLQRMANAMHSWSIPSQGRTLPGKYIFDFLNKCGIGSLVWNIYNKTLGDVAEMLSEEGSSGRHMGKPRNGSSATYIAEIFSLAFRTEDPPSVMAAPLHRGYRVHQYIKKLSNGDLQPTLGFWCFVPGTTMNVLSGLKVRSMILTSGTISPMKSFAAELFLDEPLTLENRHIINPSQVCVGILPLGPSGVPLNFSYKTRDSPQVKDDLGNALVNFGRIVPGGVLVFFSSYWMMESFIDRWKSSRKGGNSVWEGILRHKHIVVEPKESAQFQQAFDDYKRKLDIPTHNGCMMFSVFRGKVSEGMDFSDNMARAAIIVGVPYPTITDPKVQLKRQFLDDQPTAAGESKLTGDIWYGQQAARAVNQAIGRVIRHKDDYGAILLCDERFRGGGLQKQLSLWLRDFIRVCPNFGSAAGTLSKFFKDMRAASGRHRNPVNATKGVDTALETTSQFRSGSFFSCQPSQDSHSLAIPAAMDLHNCSDASALAINLPVRTQRRAPPSGSLLMDALDGELEFAGVERQLKSKECTTSTSHRCLDPPLDVKRRQQRATGVESDAKEFLSKLQEVLSKEEYRQLSELLSKYRENRNTSTFVECLFELLLPNREHLLADFTVFLPKKDRNWYHEKVNGLKAKENNGSGLKQAKRHSKKGLEAWILKSSTNQGLTNNKKLKRSN</sequence>
<keyword evidence="6" id="KW-0227">DNA damage</keyword>
<evidence type="ECO:0000256" key="15">
    <source>
        <dbReference type="ARBA" id="ARBA00023242"/>
    </source>
</evidence>
<dbReference type="Pfam" id="PF13307">
    <property type="entry name" value="Helicase_C_2"/>
    <property type="match status" value="1"/>
</dbReference>
<evidence type="ECO:0000256" key="18">
    <source>
        <dbReference type="PROSITE-ProRule" id="PRU00810"/>
    </source>
</evidence>
<evidence type="ECO:0000256" key="8">
    <source>
        <dbReference type="ARBA" id="ARBA00022806"/>
    </source>
</evidence>
<dbReference type="Gene3D" id="1.20.1160.20">
    <property type="match status" value="1"/>
</dbReference>
<dbReference type="GO" id="GO:0090657">
    <property type="term" value="P:telomeric loop disassembly"/>
    <property type="evidence" value="ECO:0007669"/>
    <property type="project" value="TreeGrafter"/>
</dbReference>
<comment type="caution">
    <text evidence="20">The sequence shown here is derived from an EMBL/GenBank/DDBJ whole genome shotgun (WGS) entry which is preliminary data.</text>
</comment>
<evidence type="ECO:0000256" key="1">
    <source>
        <dbReference type="ARBA" id="ARBA00004123"/>
    </source>
</evidence>
<keyword evidence="15 18" id="KW-0539">Nucleus</keyword>
<evidence type="ECO:0000256" key="4">
    <source>
        <dbReference type="ARBA" id="ARBA00022723"/>
    </source>
</evidence>
<reference evidence="20" key="1">
    <citation type="submission" date="2020-12" db="EMBL/GenBank/DDBJ databases">
        <authorList>
            <person name="Iha C."/>
        </authorList>
    </citation>
    <scope>NUCLEOTIDE SEQUENCE</scope>
</reference>
<dbReference type="PROSITE" id="PS00690">
    <property type="entry name" value="DEAH_ATP_HELICASE"/>
    <property type="match status" value="1"/>
</dbReference>
<dbReference type="GO" id="GO:0005634">
    <property type="term" value="C:nucleus"/>
    <property type="evidence" value="ECO:0007669"/>
    <property type="project" value="UniProtKB-SubCell"/>
</dbReference>
<dbReference type="Gene3D" id="3.40.50.300">
    <property type="entry name" value="P-loop containing nucleotide triphosphate hydrolases"/>
    <property type="match status" value="2"/>
</dbReference>
<dbReference type="OrthoDB" id="19182at2759"/>
<dbReference type="GO" id="GO:0006355">
    <property type="term" value="P:regulation of DNA-templated transcription"/>
    <property type="evidence" value="ECO:0007669"/>
    <property type="project" value="InterPro"/>
</dbReference>
<evidence type="ECO:0000256" key="14">
    <source>
        <dbReference type="ARBA" id="ARBA00023235"/>
    </source>
</evidence>
<dbReference type="InterPro" id="IPR027417">
    <property type="entry name" value="P-loop_NTPase"/>
</dbReference>
<keyword evidence="9" id="KW-0067">ATP-binding</keyword>
<comment type="subcellular location">
    <subcellularLocation>
        <location evidence="1 18">Nucleus</location>
    </subcellularLocation>
</comment>
<evidence type="ECO:0000256" key="13">
    <source>
        <dbReference type="ARBA" id="ARBA00023204"/>
    </source>
</evidence>
<keyword evidence="7" id="KW-0378">Hydrolase</keyword>
<evidence type="ECO:0000313" key="20">
    <source>
        <dbReference type="EMBL" id="CAD7695335.1"/>
    </source>
</evidence>
<dbReference type="FunFam" id="3.40.50.300:FF:000431">
    <property type="entry name" value="Regulator of telomere elongation helicase 1"/>
    <property type="match status" value="1"/>
</dbReference>
<dbReference type="InterPro" id="IPR006554">
    <property type="entry name" value="Helicase-like_DEXD_c2"/>
</dbReference>
<dbReference type="InterPro" id="IPR003822">
    <property type="entry name" value="PAH"/>
</dbReference>
<dbReference type="Pfam" id="PF23109">
    <property type="entry name" value="ARCH_RTEL1"/>
    <property type="match status" value="1"/>
</dbReference>
<dbReference type="InterPro" id="IPR013020">
    <property type="entry name" value="Rad3/Chl1-like"/>
</dbReference>
<dbReference type="CDD" id="cd18788">
    <property type="entry name" value="SF2_C_XPD"/>
    <property type="match status" value="1"/>
</dbReference>
<dbReference type="InterPro" id="IPR057498">
    <property type="entry name" value="Rtel1_ARCH"/>
</dbReference>
<dbReference type="EMBL" id="CAJHUC010000332">
    <property type="protein sequence ID" value="CAD7695335.1"/>
    <property type="molecule type" value="Genomic_DNA"/>
</dbReference>
<keyword evidence="21" id="KW-1185">Reference proteome</keyword>
<dbReference type="GO" id="GO:0003677">
    <property type="term" value="F:DNA binding"/>
    <property type="evidence" value="ECO:0007669"/>
    <property type="project" value="UniProtKB-KW"/>
</dbReference>
<keyword evidence="3" id="KW-0004">4Fe-4S</keyword>
<feature type="domain" description="Helicase ATP-binding" evidence="19">
    <location>
        <begin position="7"/>
        <end position="307"/>
    </location>
</feature>
<keyword evidence="10" id="KW-0408">Iron</keyword>
<dbReference type="AlphaFoldDB" id="A0A8S1ILI6"/>
<evidence type="ECO:0000256" key="7">
    <source>
        <dbReference type="ARBA" id="ARBA00022801"/>
    </source>
</evidence>
<evidence type="ECO:0000259" key="19">
    <source>
        <dbReference type="PROSITE" id="PS51193"/>
    </source>
</evidence>
<dbReference type="InterPro" id="IPR002464">
    <property type="entry name" value="DNA/RNA_helicase_DEAH_CS"/>
</dbReference>
<keyword evidence="5" id="KW-0547">Nucleotide-binding</keyword>
<comment type="similarity">
    <text evidence="2">Belongs to the helicase family. RAD3/XPD subfamily.</text>
</comment>
<dbReference type="Pfam" id="PF23116">
    <property type="entry name" value="HHD_RTEL1"/>
    <property type="match status" value="1"/>
</dbReference>
<dbReference type="GO" id="GO:1904430">
    <property type="term" value="P:negative regulation of t-circle formation"/>
    <property type="evidence" value="ECO:0007669"/>
    <property type="project" value="TreeGrafter"/>
</dbReference>
<evidence type="ECO:0000256" key="2">
    <source>
        <dbReference type="ARBA" id="ARBA00009146"/>
    </source>
</evidence>
<dbReference type="GO" id="GO:0070182">
    <property type="term" value="F:DNA polymerase binding"/>
    <property type="evidence" value="ECO:0007669"/>
    <property type="project" value="TreeGrafter"/>
</dbReference>
<keyword evidence="13" id="KW-0234">DNA repair</keyword>
<keyword evidence="14" id="KW-0413">Isomerase</keyword>
<dbReference type="SMART" id="SM00488">
    <property type="entry name" value="DEXDc2"/>
    <property type="match status" value="1"/>
</dbReference>
<dbReference type="GO" id="GO:0005524">
    <property type="term" value="F:ATP binding"/>
    <property type="evidence" value="ECO:0007669"/>
    <property type="project" value="UniProtKB-KW"/>
</dbReference>
<evidence type="ECO:0000256" key="5">
    <source>
        <dbReference type="ARBA" id="ARBA00022741"/>
    </source>
</evidence>
<evidence type="ECO:0000256" key="10">
    <source>
        <dbReference type="ARBA" id="ARBA00023004"/>
    </source>
</evidence>
<evidence type="ECO:0000256" key="17">
    <source>
        <dbReference type="ARBA" id="ARBA00073810"/>
    </source>
</evidence>
<dbReference type="InterPro" id="IPR006555">
    <property type="entry name" value="ATP-dep_Helicase_C"/>
</dbReference>
<dbReference type="Pfam" id="PF06733">
    <property type="entry name" value="DEAD_2"/>
    <property type="match status" value="1"/>
</dbReference>
<proteinExistence type="inferred from homology"/>
<dbReference type="InterPro" id="IPR036600">
    <property type="entry name" value="PAH_sf"/>
</dbReference>
<gene>
    <name evidence="20" type="ORF">OSTQU699_LOCUS696</name>
</gene>
<comment type="catalytic activity">
    <reaction evidence="16">
        <text>ATP + H2O = ADP + phosphate + H(+)</text>
        <dbReference type="Rhea" id="RHEA:13065"/>
        <dbReference type="ChEBI" id="CHEBI:15377"/>
        <dbReference type="ChEBI" id="CHEBI:15378"/>
        <dbReference type="ChEBI" id="CHEBI:30616"/>
        <dbReference type="ChEBI" id="CHEBI:43474"/>
        <dbReference type="ChEBI" id="CHEBI:456216"/>
    </reaction>
</comment>
<dbReference type="InterPro" id="IPR010614">
    <property type="entry name" value="RAD3-like_helicase_DEAD"/>
</dbReference>
<dbReference type="CDD" id="cd17970">
    <property type="entry name" value="DEAHc_FancJ"/>
    <property type="match status" value="1"/>
</dbReference>
<name>A0A8S1ILI6_9CHLO</name>
<evidence type="ECO:0000256" key="9">
    <source>
        <dbReference type="ARBA" id="ARBA00022840"/>
    </source>
</evidence>
<dbReference type="GO" id="GO:0006281">
    <property type="term" value="P:DNA repair"/>
    <property type="evidence" value="ECO:0007669"/>
    <property type="project" value="UniProtKB-KW"/>
</dbReference>
<evidence type="ECO:0000256" key="12">
    <source>
        <dbReference type="ARBA" id="ARBA00023125"/>
    </source>
</evidence>
<keyword evidence="12" id="KW-0238">DNA-binding</keyword>
<dbReference type="GO" id="GO:0046872">
    <property type="term" value="F:metal ion binding"/>
    <property type="evidence" value="ECO:0007669"/>
    <property type="project" value="UniProtKB-KW"/>
</dbReference>
<organism evidence="20 21">
    <name type="scientific">Ostreobium quekettii</name>
    <dbReference type="NCBI Taxonomy" id="121088"/>
    <lineage>
        <taxon>Eukaryota</taxon>
        <taxon>Viridiplantae</taxon>
        <taxon>Chlorophyta</taxon>
        <taxon>core chlorophytes</taxon>
        <taxon>Ulvophyceae</taxon>
        <taxon>TCBD clade</taxon>
        <taxon>Bryopsidales</taxon>
        <taxon>Ostreobineae</taxon>
        <taxon>Ostreobiaceae</taxon>
        <taxon>Ostreobium</taxon>
    </lineage>
</organism>
<evidence type="ECO:0000256" key="3">
    <source>
        <dbReference type="ARBA" id="ARBA00022485"/>
    </source>
</evidence>